<keyword evidence="5" id="KW-1185">Reference proteome</keyword>
<dbReference type="Pfam" id="PF01774">
    <property type="entry name" value="UreD"/>
    <property type="match status" value="1"/>
</dbReference>
<gene>
    <name evidence="3 4" type="primary">ureD</name>
    <name evidence="4" type="ORF">TMPK1_15550</name>
</gene>
<dbReference type="GO" id="GO:0005737">
    <property type="term" value="C:cytoplasm"/>
    <property type="evidence" value="ECO:0007669"/>
    <property type="project" value="UniProtKB-SubCell"/>
</dbReference>
<keyword evidence="3" id="KW-0996">Nickel insertion</keyword>
<evidence type="ECO:0000256" key="2">
    <source>
        <dbReference type="ARBA" id="ARBA00023186"/>
    </source>
</evidence>
<dbReference type="GO" id="GO:0016151">
    <property type="term" value="F:nickel cation binding"/>
    <property type="evidence" value="ECO:0007669"/>
    <property type="project" value="UniProtKB-UniRule"/>
</dbReference>
<comment type="subcellular location">
    <subcellularLocation>
        <location evidence="3">Cytoplasm</location>
    </subcellularLocation>
</comment>
<keyword evidence="3" id="KW-0963">Cytoplasm</keyword>
<evidence type="ECO:0000313" key="5">
    <source>
        <dbReference type="Proteomes" id="UP000681075"/>
    </source>
</evidence>
<evidence type="ECO:0000256" key="1">
    <source>
        <dbReference type="ARBA" id="ARBA00007177"/>
    </source>
</evidence>
<dbReference type="HAMAP" id="MF_01384">
    <property type="entry name" value="UreD"/>
    <property type="match status" value="1"/>
</dbReference>
<comment type="caution">
    <text evidence="4">The sequence shown here is derived from an EMBL/GenBank/DDBJ whole genome shotgun (WGS) entry which is preliminary data.</text>
</comment>
<dbReference type="Proteomes" id="UP000681075">
    <property type="component" value="Unassembled WGS sequence"/>
</dbReference>
<sequence>MRAVALDLPATPVRLQRADGAACLRFARRGPSSALADLYQRAPCRVLFPHPPAHEPPQAVLVTTTGGLTGGDRLRVDVAVDAGAAATVTTQAAEKLYRSAGGDAEIDISISVQRGGWAEWLMQETILFDGARLQRKTQIDVAEGARLLAVESLVFGRSAMGESFTRGTVFDSWRLRRDGKLRWADAQRFDAADTQLRFSYQGAAAAATLLYVGADAPSRLALVRDTLDGDGGATVMDELLLVRAIADDATSLRATVARLVAALRGAAGFAATVPRVWQC</sequence>
<evidence type="ECO:0000313" key="4">
    <source>
        <dbReference type="EMBL" id="GIL39318.1"/>
    </source>
</evidence>
<dbReference type="PANTHER" id="PTHR33643:SF1">
    <property type="entry name" value="UREASE ACCESSORY PROTEIN D"/>
    <property type="match status" value="1"/>
</dbReference>
<dbReference type="EMBL" id="BOPV01000001">
    <property type="protein sequence ID" value="GIL39318.1"/>
    <property type="molecule type" value="Genomic_DNA"/>
</dbReference>
<comment type="similarity">
    <text evidence="1 3">Belongs to the UreD family.</text>
</comment>
<comment type="function">
    <text evidence="3">Required for maturation of urease via the functional incorporation of the urease nickel metallocenter.</text>
</comment>
<evidence type="ECO:0000256" key="3">
    <source>
        <dbReference type="HAMAP-Rule" id="MF_01384"/>
    </source>
</evidence>
<proteinExistence type="inferred from homology"/>
<accession>A0A8S8X747</accession>
<keyword evidence="2 3" id="KW-0143">Chaperone</keyword>
<dbReference type="InterPro" id="IPR002669">
    <property type="entry name" value="UreD"/>
</dbReference>
<dbReference type="PANTHER" id="PTHR33643">
    <property type="entry name" value="UREASE ACCESSORY PROTEIN D"/>
    <property type="match status" value="1"/>
</dbReference>
<organism evidence="4 5">
    <name type="scientific">Roseiterribacter gracilis</name>
    <dbReference type="NCBI Taxonomy" id="2812848"/>
    <lineage>
        <taxon>Bacteria</taxon>
        <taxon>Pseudomonadati</taxon>
        <taxon>Pseudomonadota</taxon>
        <taxon>Alphaproteobacteria</taxon>
        <taxon>Rhodospirillales</taxon>
        <taxon>Roseiterribacteraceae</taxon>
        <taxon>Roseiterribacter</taxon>
    </lineage>
</organism>
<reference evidence="4" key="1">
    <citation type="submission" date="2021-02" db="EMBL/GenBank/DDBJ databases">
        <title>Genome sequence of Rhodospirillales sp. strain TMPK1 isolated from soil.</title>
        <authorList>
            <person name="Nakai R."/>
            <person name="Kusada H."/>
            <person name="Tamaki H."/>
        </authorList>
    </citation>
    <scope>NUCLEOTIDE SEQUENCE</scope>
    <source>
        <strain evidence="4">TMPK1</strain>
    </source>
</reference>
<name>A0A8S8X747_9PROT</name>
<dbReference type="RefSeq" id="WP_420242427.1">
    <property type="nucleotide sequence ID" value="NZ_BOPV01000001.1"/>
</dbReference>
<protein>
    <recommendedName>
        <fullName evidence="3">Urease accessory protein UreD</fullName>
    </recommendedName>
</protein>
<comment type="subunit">
    <text evidence="3">UreD, UreF and UreG form a complex that acts as a GTP-hydrolysis-dependent molecular chaperone, activating the urease apoprotein by helping to assemble the nickel containing metallocenter of UreC. The UreE protein probably delivers the nickel.</text>
</comment>
<dbReference type="AlphaFoldDB" id="A0A8S8X747"/>